<comment type="caution">
    <text evidence="2">The sequence shown here is derived from an EMBL/GenBank/DDBJ whole genome shotgun (WGS) entry which is preliminary data.</text>
</comment>
<sequence>MINDILGFVMITSTGLFGLTITVGIFIICYFKKENKNNSRYLEDFFIIFFHQNKLTRKGRYVQKLVRRVLIGSLLVLFGAFGVAHTSGI</sequence>
<keyword evidence="3" id="KW-1185">Reference proteome</keyword>
<dbReference type="Proteomes" id="UP000004371">
    <property type="component" value="Unassembled WGS sequence"/>
</dbReference>
<protein>
    <submittedName>
        <fullName evidence="2">Uncharacterized protein</fullName>
    </submittedName>
</protein>
<dbReference type="AlphaFoldDB" id="E8LYZ8"/>
<reference evidence="2 3" key="1">
    <citation type="journal article" date="2012" name="Int. J. Syst. Evol. Microbiol.">
        <title>Vibrio caribbeanicus sp. nov., isolated from the marine sponge Scleritoderma cyanea.</title>
        <authorList>
            <person name="Hoffmann M."/>
            <person name="Monday S.R."/>
            <person name="Allard M.W."/>
            <person name="Strain E.A."/>
            <person name="Whittaker P."/>
            <person name="Naum M."/>
            <person name="McCarthy P.J."/>
            <person name="Lopez J.V."/>
            <person name="Fischer M."/>
            <person name="Brown E.W."/>
        </authorList>
    </citation>
    <scope>NUCLEOTIDE SEQUENCE [LARGE SCALE GENOMIC DNA]</scope>
    <source>
        <strain evidence="2 3">LMG 20546</strain>
    </source>
</reference>
<feature type="transmembrane region" description="Helical" evidence="1">
    <location>
        <begin position="6"/>
        <end position="31"/>
    </location>
</feature>
<name>E8LYZ8_9VIBR</name>
<evidence type="ECO:0000313" key="2">
    <source>
        <dbReference type="EMBL" id="EGA63984.1"/>
    </source>
</evidence>
<gene>
    <name evidence="2" type="ORF">VIBR0546_05822</name>
</gene>
<proteinExistence type="predicted"/>
<keyword evidence="1" id="KW-0812">Transmembrane</keyword>
<keyword evidence="1" id="KW-0472">Membrane</keyword>
<organism evidence="2 3">
    <name type="scientific">Vibrio brasiliensis LMG 20546</name>
    <dbReference type="NCBI Taxonomy" id="945543"/>
    <lineage>
        <taxon>Bacteria</taxon>
        <taxon>Pseudomonadati</taxon>
        <taxon>Pseudomonadota</taxon>
        <taxon>Gammaproteobacteria</taxon>
        <taxon>Vibrionales</taxon>
        <taxon>Vibrionaceae</taxon>
        <taxon>Vibrio</taxon>
        <taxon>Vibrio oreintalis group</taxon>
    </lineage>
</organism>
<dbReference type="EMBL" id="AEVS01000101">
    <property type="protein sequence ID" value="EGA63984.1"/>
    <property type="molecule type" value="Genomic_DNA"/>
</dbReference>
<accession>E8LYZ8</accession>
<keyword evidence="1" id="KW-1133">Transmembrane helix</keyword>
<evidence type="ECO:0000256" key="1">
    <source>
        <dbReference type="SAM" id="Phobius"/>
    </source>
</evidence>
<feature type="transmembrane region" description="Helical" evidence="1">
    <location>
        <begin position="65"/>
        <end position="84"/>
    </location>
</feature>
<evidence type="ECO:0000313" key="3">
    <source>
        <dbReference type="Proteomes" id="UP000004371"/>
    </source>
</evidence>